<gene>
    <name evidence="1" type="ORF">MCW_00058</name>
</gene>
<dbReference type="Proteomes" id="UP000002646">
    <property type="component" value="Unassembled WGS sequence"/>
</dbReference>
<comment type="caution">
    <text evidence="1">The sequence shown here is derived from an EMBL/GenBank/DDBJ whole genome shotgun (WGS) entry which is preliminary data.</text>
</comment>
<dbReference type="HOGENOM" id="CLU_161848_1_0_5"/>
<protein>
    <recommendedName>
        <fullName evidence="3">Lipoprotein</fullName>
    </recommendedName>
</protein>
<reference evidence="1 2" key="1">
    <citation type="submission" date="2012-03" db="EMBL/GenBank/DDBJ databases">
        <title>The Genome Sequence of Bartonella washoensis 085-0475.</title>
        <authorList>
            <consortium name="The Broad Institute Genome Sequencing Platform"/>
            <consortium name="The Broad Institute Genome Sequencing Center for Infectious Disease"/>
            <person name="Feldgarden M."/>
            <person name="Kirby J."/>
            <person name="Kosoy M."/>
            <person name="Birtles R."/>
            <person name="Probert W.S."/>
            <person name="Chiaraviglio L."/>
            <person name="Young S.K."/>
            <person name="Zeng Q."/>
            <person name="Gargeya S."/>
            <person name="Fitzgerald M."/>
            <person name="Haas B."/>
            <person name="Abouelleil A."/>
            <person name="Alvarado L."/>
            <person name="Arachchi H.M."/>
            <person name="Berlin A."/>
            <person name="Chapman S.B."/>
            <person name="Gearin G."/>
            <person name="Goldberg J."/>
            <person name="Griggs A."/>
            <person name="Gujja S."/>
            <person name="Hansen M."/>
            <person name="Heiman D."/>
            <person name="Howarth C."/>
            <person name="Larimer J."/>
            <person name="Lui A."/>
            <person name="MacDonald P.J.P."/>
            <person name="McCowen C."/>
            <person name="Montmayeur A."/>
            <person name="Murphy C."/>
            <person name="Neiman D."/>
            <person name="Pearson M."/>
            <person name="Priest M."/>
            <person name="Roberts A."/>
            <person name="Saif S."/>
            <person name="Shea T."/>
            <person name="Sisk P."/>
            <person name="Stolte C."/>
            <person name="Sykes S."/>
            <person name="Wortman J."/>
            <person name="Nusbaum C."/>
            <person name="Birren B."/>
        </authorList>
    </citation>
    <scope>NUCLEOTIDE SEQUENCE [LARGE SCALE GENOMIC DNA]</scope>
    <source>
        <strain evidence="1 2">085-0475</strain>
    </source>
</reference>
<evidence type="ECO:0000313" key="1">
    <source>
        <dbReference type="EMBL" id="EJF86835.1"/>
    </source>
</evidence>
<dbReference type="EMBL" id="AILX01000002">
    <property type="protein sequence ID" value="EJF86835.1"/>
    <property type="molecule type" value="Genomic_DNA"/>
</dbReference>
<accession>J1JR08</accession>
<proteinExistence type="predicted"/>
<dbReference type="PROSITE" id="PS51257">
    <property type="entry name" value="PROKAR_LIPOPROTEIN"/>
    <property type="match status" value="1"/>
</dbReference>
<dbReference type="AlphaFoldDB" id="J1JR08"/>
<sequence length="102" mass="11481">MNKIIITTLLLYTGLITAGCEKNYSVEELEKCLTSGDFNSKNGKNVEQAEFETRKKWGTLALQMTINKNLKKNRTVIKPCTKSSSPHRCFALELSLLSVKNL</sequence>
<dbReference type="RefSeq" id="WP_006924851.1">
    <property type="nucleotide sequence ID" value="NZ_JH725101.1"/>
</dbReference>
<evidence type="ECO:0008006" key="3">
    <source>
        <dbReference type="Google" id="ProtNLM"/>
    </source>
</evidence>
<organism evidence="1 2">
    <name type="scientific">Cardidatus Bartonella washoeensis 085-0475</name>
    <dbReference type="NCBI Taxonomy" id="1094564"/>
    <lineage>
        <taxon>Bacteria</taxon>
        <taxon>Pseudomonadati</taxon>
        <taxon>Pseudomonadota</taxon>
        <taxon>Alphaproteobacteria</taxon>
        <taxon>Hyphomicrobiales</taxon>
        <taxon>Bartonellaceae</taxon>
        <taxon>Bartonella</taxon>
    </lineage>
</organism>
<dbReference type="PATRIC" id="fig|1094564.3.peg.81"/>
<name>J1JR08_9HYPH</name>
<evidence type="ECO:0000313" key="2">
    <source>
        <dbReference type="Proteomes" id="UP000002646"/>
    </source>
</evidence>